<evidence type="ECO:0000313" key="2">
    <source>
        <dbReference type="Proteomes" id="UP000077623"/>
    </source>
</evidence>
<keyword evidence="2" id="KW-1185">Reference proteome</keyword>
<dbReference type="STRING" id="432608.A6V39_05350"/>
<gene>
    <name evidence="1" type="ORF">A6V39_05350</name>
</gene>
<dbReference type="EMBL" id="LWUJ01000015">
    <property type="protein sequence ID" value="OAL09761.1"/>
    <property type="molecule type" value="Genomic_DNA"/>
</dbReference>
<name>A0A1A9QCL9_9MOLU</name>
<sequence length="108" mass="13251">MVIDKVQKKKDFFEMRERLKELEKYIEEVDVDNRFLELDFWMDDLFILAKKHCEGWLGQMANYYRKCRKSYRAIAACYALRGVFENEGWELGILKRYWDDGIYEKTEK</sequence>
<protein>
    <submittedName>
        <fullName evidence="1">Uncharacterized protein</fullName>
    </submittedName>
</protein>
<evidence type="ECO:0000313" key="1">
    <source>
        <dbReference type="EMBL" id="OAL09761.1"/>
    </source>
</evidence>
<organism evidence="1 2">
    <name type="scientific">Candidatus Mycoplasma haematobovis</name>
    <dbReference type="NCBI Taxonomy" id="432608"/>
    <lineage>
        <taxon>Bacteria</taxon>
        <taxon>Bacillati</taxon>
        <taxon>Mycoplasmatota</taxon>
        <taxon>Mollicutes</taxon>
        <taxon>Mycoplasmataceae</taxon>
        <taxon>Mycoplasma</taxon>
    </lineage>
</organism>
<dbReference type="Proteomes" id="UP000077623">
    <property type="component" value="Unassembled WGS sequence"/>
</dbReference>
<dbReference type="RefSeq" id="WP_187150708.1">
    <property type="nucleotide sequence ID" value="NZ_LWUJ01000015.1"/>
</dbReference>
<reference evidence="2" key="1">
    <citation type="submission" date="2016-04" db="EMBL/GenBank/DDBJ databases">
        <authorList>
            <person name="Quiroz-Castaneda R.E."/>
            <person name="Martinez-Ocampo F."/>
        </authorList>
    </citation>
    <scope>NUCLEOTIDE SEQUENCE [LARGE SCALE GENOMIC DNA]</scope>
    <source>
        <strain evidence="2">INIFAP01</strain>
    </source>
</reference>
<dbReference type="AlphaFoldDB" id="A0A1A9QCL9"/>
<comment type="caution">
    <text evidence="1">The sequence shown here is derived from an EMBL/GenBank/DDBJ whole genome shotgun (WGS) entry which is preliminary data.</text>
</comment>
<accession>A0A1A9QCL9</accession>
<proteinExistence type="predicted"/>